<gene>
    <name evidence="8" type="ORF">DEALK_14340</name>
</gene>
<feature type="transmembrane region" description="Helical" evidence="6">
    <location>
        <begin position="202"/>
        <end position="220"/>
    </location>
</feature>
<feature type="transmembrane region" description="Helical" evidence="6">
    <location>
        <begin position="169"/>
        <end position="190"/>
    </location>
</feature>
<comment type="subcellular location">
    <subcellularLocation>
        <location evidence="1">Membrane</location>
        <topology evidence="1">Multi-pass membrane protein</topology>
    </subcellularLocation>
</comment>
<feature type="transmembrane region" description="Helical" evidence="6">
    <location>
        <begin position="87"/>
        <end position="107"/>
    </location>
</feature>
<organism evidence="8 9">
    <name type="scientific">Dehalogenimonas alkenigignens</name>
    <dbReference type="NCBI Taxonomy" id="1217799"/>
    <lineage>
        <taxon>Bacteria</taxon>
        <taxon>Bacillati</taxon>
        <taxon>Chloroflexota</taxon>
        <taxon>Dehalococcoidia</taxon>
        <taxon>Dehalococcoidales</taxon>
        <taxon>Dehalococcoidaceae</taxon>
        <taxon>Dehalogenimonas</taxon>
    </lineage>
</organism>
<evidence type="ECO:0000259" key="7">
    <source>
        <dbReference type="Pfam" id="PF02683"/>
    </source>
</evidence>
<comment type="caution">
    <text evidence="8">The sequence shown here is derived from an EMBL/GenBank/DDBJ whole genome shotgun (WGS) entry which is preliminary data.</text>
</comment>
<accession>A0A0W0GJ53</accession>
<dbReference type="InterPro" id="IPR003834">
    <property type="entry name" value="Cyt_c_assmbl_TM_dom"/>
</dbReference>
<feature type="transmembrane region" description="Helical" evidence="6">
    <location>
        <begin position="6"/>
        <end position="31"/>
    </location>
</feature>
<evidence type="ECO:0000313" key="8">
    <source>
        <dbReference type="EMBL" id="KTB48588.1"/>
    </source>
</evidence>
<keyword evidence="3 6" id="KW-0812">Transmembrane</keyword>
<dbReference type="AlphaFoldDB" id="A0A0W0GJ53"/>
<evidence type="ECO:0000256" key="2">
    <source>
        <dbReference type="ARBA" id="ARBA00006143"/>
    </source>
</evidence>
<dbReference type="PATRIC" id="fig|1217799.6.peg.1482"/>
<keyword evidence="5 6" id="KW-0472">Membrane</keyword>
<name>A0A0W0GJ53_9CHLR</name>
<dbReference type="OrthoDB" id="9803065at2"/>
<evidence type="ECO:0000256" key="3">
    <source>
        <dbReference type="ARBA" id="ARBA00022692"/>
    </source>
</evidence>
<dbReference type="PANTHER" id="PTHR31272:SF4">
    <property type="entry name" value="CYTOCHROME C-TYPE BIOGENESIS PROTEIN HI_1454-RELATED"/>
    <property type="match status" value="1"/>
</dbReference>
<comment type="similarity">
    <text evidence="2">Belongs to the DsbD family.</text>
</comment>
<keyword evidence="4 6" id="KW-1133">Transmembrane helix</keyword>
<dbReference type="GO" id="GO:0017004">
    <property type="term" value="P:cytochrome complex assembly"/>
    <property type="evidence" value="ECO:0007669"/>
    <property type="project" value="InterPro"/>
</dbReference>
<dbReference type="Proteomes" id="UP000053947">
    <property type="component" value="Unassembled WGS sequence"/>
</dbReference>
<sequence>MENVDILTALGGGILSFLSPCVLPMVPVYLSALAGTDFLDPEKVSSIKRSRFFLHSLSFVLGFTVIFAGLGALAGLTGTFISPDSVAVRWGTGSILVLLGISMLLAARFPQLNFEKRLHFPAVKEGYARSFLTGAAFTFALTPCVSPILGSILTLSLASETVWQGSSLLLVYSLGLGIPFLIIGLALGSALPILRRIIRFTIWFYILGGIALITVGALILTGNLNLITI</sequence>
<dbReference type="Pfam" id="PF02683">
    <property type="entry name" value="DsbD_TM"/>
    <property type="match status" value="1"/>
</dbReference>
<feature type="transmembrane region" description="Helical" evidence="6">
    <location>
        <begin position="127"/>
        <end position="149"/>
    </location>
</feature>
<feature type="transmembrane region" description="Helical" evidence="6">
    <location>
        <begin position="52"/>
        <end position="81"/>
    </location>
</feature>
<evidence type="ECO:0000256" key="6">
    <source>
        <dbReference type="SAM" id="Phobius"/>
    </source>
</evidence>
<feature type="domain" description="Cytochrome C biogenesis protein transmembrane" evidence="7">
    <location>
        <begin position="6"/>
        <end position="192"/>
    </location>
</feature>
<evidence type="ECO:0000256" key="5">
    <source>
        <dbReference type="ARBA" id="ARBA00023136"/>
    </source>
</evidence>
<proteinExistence type="inferred from homology"/>
<dbReference type="InterPro" id="IPR051790">
    <property type="entry name" value="Cytochrome_c-biogenesis_DsbD"/>
</dbReference>
<dbReference type="EMBL" id="LFDV01000002">
    <property type="protein sequence ID" value="KTB48588.1"/>
    <property type="molecule type" value="Genomic_DNA"/>
</dbReference>
<dbReference type="STRING" id="1217799.DEALK_14340"/>
<protein>
    <submittedName>
        <fullName evidence="8">Cytochrome c biogenesis protein</fullName>
    </submittedName>
</protein>
<reference evidence="8 9" key="1">
    <citation type="submission" date="2015-06" db="EMBL/GenBank/DDBJ databases">
        <title>Genome sequence of the organohalide-respiring Dehalogenimonas alkenigignens type strain (IP3-3T).</title>
        <authorList>
            <person name="Key T.A."/>
            <person name="Richmond D.P."/>
            <person name="Bowman K.S."/>
            <person name="Cho Y.-J."/>
            <person name="Chun J."/>
            <person name="da Costa M.S."/>
            <person name="Rainey F.A."/>
            <person name="Moe W.M."/>
        </authorList>
    </citation>
    <scope>NUCLEOTIDE SEQUENCE [LARGE SCALE GENOMIC DNA]</scope>
    <source>
        <strain evidence="8 9">IP3-3</strain>
    </source>
</reference>
<dbReference type="RefSeq" id="WP_058439549.1">
    <property type="nucleotide sequence ID" value="NZ_KQ758903.1"/>
</dbReference>
<evidence type="ECO:0000256" key="4">
    <source>
        <dbReference type="ARBA" id="ARBA00022989"/>
    </source>
</evidence>
<evidence type="ECO:0000313" key="9">
    <source>
        <dbReference type="Proteomes" id="UP000053947"/>
    </source>
</evidence>
<dbReference type="GO" id="GO:0016020">
    <property type="term" value="C:membrane"/>
    <property type="evidence" value="ECO:0007669"/>
    <property type="project" value="UniProtKB-SubCell"/>
</dbReference>
<evidence type="ECO:0000256" key="1">
    <source>
        <dbReference type="ARBA" id="ARBA00004141"/>
    </source>
</evidence>
<dbReference type="PANTHER" id="PTHR31272">
    <property type="entry name" value="CYTOCHROME C-TYPE BIOGENESIS PROTEIN HI_1454-RELATED"/>
    <property type="match status" value="1"/>
</dbReference>
<keyword evidence="9" id="KW-1185">Reference proteome</keyword>